<accession>A0A235H4F3</accession>
<comment type="caution">
    <text evidence="1">The sequence shown here is derived from an EMBL/GenBank/DDBJ whole genome shotgun (WGS) entry which is preliminary data.</text>
</comment>
<keyword evidence="1" id="KW-0614">Plasmid</keyword>
<name>A0A235H4F3_AZOBR</name>
<dbReference type="Proteomes" id="UP000215367">
    <property type="component" value="Unassembled WGS sequence"/>
</dbReference>
<dbReference type="InterPro" id="IPR007460">
    <property type="entry name" value="BrnT_toxin"/>
</dbReference>
<reference evidence="1 2" key="1">
    <citation type="submission" date="2017-07" db="EMBL/GenBank/DDBJ databases">
        <title>Whole genome sequence of Azospirillum brasilense 2A1, a potential biofertilizer strain.</title>
        <authorList>
            <person name="Fontana C.A."/>
            <person name="Toffoli L.M."/>
            <person name="Salazar S.M."/>
            <person name="Puglisi E."/>
            <person name="Pedraza R."/>
            <person name="Bassi D."/>
            <person name="Cocconcelli P.S."/>
        </authorList>
    </citation>
    <scope>NUCLEOTIDE SEQUENCE [LARGE SCALE GENOMIC DNA]</scope>
    <source>
        <strain evidence="1 2">2A1</strain>
        <plasmid evidence="1">unnamed</plasmid>
    </source>
</reference>
<dbReference type="RefSeq" id="WP_094307373.1">
    <property type="nucleotide sequence ID" value="NZ_NOWT01000062.1"/>
</dbReference>
<gene>
    <name evidence="1" type="ORF">CHT98_31960</name>
</gene>
<dbReference type="EMBL" id="NOWT01000062">
    <property type="protein sequence ID" value="OYD80304.1"/>
    <property type="molecule type" value="Genomic_DNA"/>
</dbReference>
<evidence type="ECO:0000313" key="1">
    <source>
        <dbReference type="EMBL" id="OYD80304.1"/>
    </source>
</evidence>
<organism evidence="1 2">
    <name type="scientific">Azospirillum brasilense</name>
    <dbReference type="NCBI Taxonomy" id="192"/>
    <lineage>
        <taxon>Bacteria</taxon>
        <taxon>Pseudomonadati</taxon>
        <taxon>Pseudomonadota</taxon>
        <taxon>Alphaproteobacteria</taxon>
        <taxon>Rhodospirillales</taxon>
        <taxon>Azospirillaceae</taxon>
        <taxon>Azospirillum</taxon>
    </lineage>
</organism>
<dbReference type="Pfam" id="PF04365">
    <property type="entry name" value="BrnT_toxin"/>
    <property type="match status" value="1"/>
</dbReference>
<geneLocation type="plasmid" evidence="1">
    <name>unnamed</name>
</geneLocation>
<evidence type="ECO:0000313" key="2">
    <source>
        <dbReference type="Proteomes" id="UP000215367"/>
    </source>
</evidence>
<sequence>MFCWDDAKNETNIEKHGIGFAAAALLFEGLTVEVPDTRHAYGETRINAFGYINGRLFVACYTPRCGWRHLISMRKANSREVKRYG</sequence>
<protein>
    <submittedName>
        <fullName evidence="1">Uncharacterized protein</fullName>
    </submittedName>
</protein>
<dbReference type="InterPro" id="IPR038573">
    <property type="entry name" value="BrnT_sf"/>
</dbReference>
<proteinExistence type="predicted"/>
<dbReference type="Gene3D" id="3.10.450.530">
    <property type="entry name" value="Ribonuclease toxin, BrnT, of type II toxin-antitoxin system"/>
    <property type="match status" value="1"/>
</dbReference>
<dbReference type="AlphaFoldDB" id="A0A235H4F3"/>